<sequence>MHIEYYVFVFIYIGTHSRHWQLSATRAPQQNGKGARSSSGRVDVRGGAILPFQAPKPPFEADQHLHVTMRPSWQRNQKDFSNSSWPPVSASSYRWPDSNIPVCNTRPCAATTLSSILGKTKPPSPLDPYVVGHTWREGGTRASIGISRRSRGESMGVAVARRCRVLGGGHGRTRSDLGFRRGERQRQRQRRRSRQRQTGSLALTAVVDSPTFPPCLRPAG</sequence>
<dbReference type="AlphaFoldDB" id="A0AAD8Q3Y4"/>
<name>A0AAD8Q3Y4_9PEZI</name>
<dbReference type="RefSeq" id="XP_060415572.1">
    <property type="nucleotide sequence ID" value="XM_060551101.1"/>
</dbReference>
<evidence type="ECO:0000313" key="3">
    <source>
        <dbReference type="Proteomes" id="UP001230504"/>
    </source>
</evidence>
<dbReference type="EMBL" id="JAHLJV010000020">
    <property type="protein sequence ID" value="KAK1594389.1"/>
    <property type="molecule type" value="Genomic_DNA"/>
</dbReference>
<dbReference type="Proteomes" id="UP001230504">
    <property type="component" value="Unassembled WGS sequence"/>
</dbReference>
<feature type="compositionally biased region" description="Basic and acidic residues" evidence="1">
    <location>
        <begin position="173"/>
        <end position="186"/>
    </location>
</feature>
<evidence type="ECO:0000256" key="1">
    <source>
        <dbReference type="SAM" id="MobiDB-lite"/>
    </source>
</evidence>
<evidence type="ECO:0000313" key="2">
    <source>
        <dbReference type="EMBL" id="KAK1594389.1"/>
    </source>
</evidence>
<keyword evidence="3" id="KW-1185">Reference proteome</keyword>
<reference evidence="2" key="1">
    <citation type="submission" date="2021-06" db="EMBL/GenBank/DDBJ databases">
        <title>Comparative genomics, transcriptomics and evolutionary studies reveal genomic signatures of adaptation to plant cell wall in hemibiotrophic fungi.</title>
        <authorList>
            <consortium name="DOE Joint Genome Institute"/>
            <person name="Baroncelli R."/>
            <person name="Diaz J.F."/>
            <person name="Benocci T."/>
            <person name="Peng M."/>
            <person name="Battaglia E."/>
            <person name="Haridas S."/>
            <person name="Andreopoulos W."/>
            <person name="Labutti K."/>
            <person name="Pangilinan J."/>
            <person name="Floch G.L."/>
            <person name="Makela M.R."/>
            <person name="Henrissat B."/>
            <person name="Grigoriev I.V."/>
            <person name="Crouch J.A."/>
            <person name="De Vries R.P."/>
            <person name="Sukno S.A."/>
            <person name="Thon M.R."/>
        </authorList>
    </citation>
    <scope>NUCLEOTIDE SEQUENCE</scope>
    <source>
        <strain evidence="2">CBS 125086</strain>
    </source>
</reference>
<dbReference type="GeneID" id="85435341"/>
<organism evidence="2 3">
    <name type="scientific">Colletotrichum navitas</name>
    <dbReference type="NCBI Taxonomy" id="681940"/>
    <lineage>
        <taxon>Eukaryota</taxon>
        <taxon>Fungi</taxon>
        <taxon>Dikarya</taxon>
        <taxon>Ascomycota</taxon>
        <taxon>Pezizomycotina</taxon>
        <taxon>Sordariomycetes</taxon>
        <taxon>Hypocreomycetidae</taxon>
        <taxon>Glomerellales</taxon>
        <taxon>Glomerellaceae</taxon>
        <taxon>Colletotrichum</taxon>
        <taxon>Colletotrichum graminicola species complex</taxon>
    </lineage>
</organism>
<gene>
    <name evidence="2" type="ORF">LY79DRAFT_155418</name>
</gene>
<protein>
    <submittedName>
        <fullName evidence="2">Uncharacterized protein</fullName>
    </submittedName>
</protein>
<feature type="region of interest" description="Disordered" evidence="1">
    <location>
        <begin position="167"/>
        <end position="199"/>
    </location>
</feature>
<accession>A0AAD8Q3Y4</accession>
<comment type="caution">
    <text evidence="2">The sequence shown here is derived from an EMBL/GenBank/DDBJ whole genome shotgun (WGS) entry which is preliminary data.</text>
</comment>
<proteinExistence type="predicted"/>